<dbReference type="Gene3D" id="2.40.30.100">
    <property type="entry name" value="AF2212/PG0164-like"/>
    <property type="match status" value="1"/>
</dbReference>
<reference evidence="2 3" key="1">
    <citation type="submission" date="2015-12" db="EMBL/GenBank/DDBJ databases">
        <authorList>
            <person name="Kim M.K."/>
            <person name="Srinivasan S."/>
            <person name="Lee J.-J."/>
            <person name="Kim K."/>
        </authorList>
    </citation>
    <scope>NUCLEOTIDE SEQUENCE [LARGE SCALE GENOMIC DNA]</scope>
    <source>
        <strain evidence="2 3">BM2</strain>
    </source>
</reference>
<gene>
    <name evidence="2" type="ORF">AUC44_14740</name>
</gene>
<feature type="region of interest" description="Disordered" evidence="1">
    <location>
        <begin position="110"/>
        <end position="132"/>
    </location>
</feature>
<dbReference type="EMBL" id="CP013910">
    <property type="protein sequence ID" value="ALW89994.1"/>
    <property type="molecule type" value="Genomic_DNA"/>
</dbReference>
<evidence type="ECO:0008006" key="4">
    <source>
        <dbReference type="Google" id="ProtNLM"/>
    </source>
</evidence>
<sequence length="148" mass="15666">MPTFTATLTLHGKTATGLSVPEHVITELNSGRRPSVHVTLNGTHSYRSTLGVMGGQTLLPVSAEHRAAAGLNAGDTVTVTLTPDAAPREVTLPTDLQSALDAQPGARDAFSQLSPSRQREHARQVETARADATRTRRIQAVLASLTHT</sequence>
<evidence type="ECO:0000256" key="1">
    <source>
        <dbReference type="SAM" id="MobiDB-lite"/>
    </source>
</evidence>
<protein>
    <recommendedName>
        <fullName evidence="4">DUF1905 domain-containing protein</fullName>
    </recommendedName>
</protein>
<dbReference type="Pfam" id="PF08922">
    <property type="entry name" value="DUF1905"/>
    <property type="match status" value="1"/>
</dbReference>
<evidence type="ECO:0000313" key="3">
    <source>
        <dbReference type="Proteomes" id="UP000060071"/>
    </source>
</evidence>
<accession>A0ABM5X8J1</accession>
<dbReference type="Proteomes" id="UP000060071">
    <property type="component" value="Chromosome"/>
</dbReference>
<proteinExistence type="predicted"/>
<dbReference type="InterPro" id="IPR015018">
    <property type="entry name" value="DUF1905"/>
</dbReference>
<feature type="compositionally biased region" description="Basic and acidic residues" evidence="1">
    <location>
        <begin position="117"/>
        <end position="132"/>
    </location>
</feature>
<evidence type="ECO:0000313" key="2">
    <source>
        <dbReference type="EMBL" id="ALW89994.1"/>
    </source>
</evidence>
<keyword evidence="3" id="KW-1185">Reference proteome</keyword>
<dbReference type="InterPro" id="IPR037079">
    <property type="entry name" value="AF2212/PG0164-like_sf"/>
</dbReference>
<dbReference type="Pfam" id="PF13376">
    <property type="entry name" value="OmdA"/>
    <property type="match status" value="1"/>
</dbReference>
<name>A0ABM5X8J1_9DEIO</name>
<dbReference type="RefSeq" id="WP_062159398.1">
    <property type="nucleotide sequence ID" value="NZ_CP013910.1"/>
</dbReference>
<dbReference type="SUPFAM" id="SSF141694">
    <property type="entry name" value="AF2212/PG0164-like"/>
    <property type="match status" value="1"/>
</dbReference>
<organism evidence="2 3">
    <name type="scientific">Deinococcus actinosclerus</name>
    <dbReference type="NCBI Taxonomy" id="1768108"/>
    <lineage>
        <taxon>Bacteria</taxon>
        <taxon>Thermotogati</taxon>
        <taxon>Deinococcota</taxon>
        <taxon>Deinococci</taxon>
        <taxon>Deinococcales</taxon>
        <taxon>Deinococcaceae</taxon>
        <taxon>Deinococcus</taxon>
    </lineage>
</organism>